<dbReference type="AlphaFoldDB" id="A0A4Q9N7V5"/>
<sequence>MQDVVAVPCSPRAPLASLLPLPCANHSPGRRASSFAPRGRRAPRSTPSRARGGNPGGSLPHAPTPTALGEDQGTGQAARAPRFVALSLIRTRRWDKKAGSGAMQCNAARAVARGLPYTASFYLLPRESKPELHLEMRYAPWRNALPDVARKAHGDLRCLVTRQASGKRLGRVGELGRGLQARLSICLTASLSGDRCQSRCDAVRWPGVASLPRTCTYMLRWRWASSRTGIEVGGSGVCLPERSAQWARNGDQEAQDGKTRG</sequence>
<proteinExistence type="predicted"/>
<protein>
    <submittedName>
        <fullName evidence="2">Uncharacterized protein</fullName>
    </submittedName>
</protein>
<accession>A0A4Q9N7V5</accession>
<evidence type="ECO:0000313" key="2">
    <source>
        <dbReference type="EMBL" id="TBU35452.1"/>
    </source>
</evidence>
<dbReference type="Proteomes" id="UP000292957">
    <property type="component" value="Unassembled WGS sequence"/>
</dbReference>
<organism evidence="2">
    <name type="scientific">Dichomitus squalens</name>
    <dbReference type="NCBI Taxonomy" id="114155"/>
    <lineage>
        <taxon>Eukaryota</taxon>
        <taxon>Fungi</taxon>
        <taxon>Dikarya</taxon>
        <taxon>Basidiomycota</taxon>
        <taxon>Agaricomycotina</taxon>
        <taxon>Agaricomycetes</taxon>
        <taxon>Polyporales</taxon>
        <taxon>Polyporaceae</taxon>
        <taxon>Dichomitus</taxon>
    </lineage>
</organism>
<reference evidence="2" key="1">
    <citation type="submission" date="2019-01" db="EMBL/GenBank/DDBJ databases">
        <title>Draft genome sequences of three monokaryotic isolates of the white-rot basidiomycete fungus Dichomitus squalens.</title>
        <authorList>
            <consortium name="DOE Joint Genome Institute"/>
            <person name="Lopez S.C."/>
            <person name="Andreopoulos B."/>
            <person name="Pangilinan J."/>
            <person name="Lipzen A."/>
            <person name="Riley R."/>
            <person name="Ahrendt S."/>
            <person name="Ng V."/>
            <person name="Barry K."/>
            <person name="Daum C."/>
            <person name="Grigoriev I.V."/>
            <person name="Hilden K.S."/>
            <person name="Makela M.R."/>
            <person name="de Vries R.P."/>
        </authorList>
    </citation>
    <scope>NUCLEOTIDE SEQUENCE [LARGE SCALE GENOMIC DNA]</scope>
    <source>
        <strain evidence="2">OM18370.1</strain>
    </source>
</reference>
<gene>
    <name evidence="2" type="ORF">BD311DRAFT_2627</name>
</gene>
<feature type="region of interest" description="Disordered" evidence="1">
    <location>
        <begin position="27"/>
        <end position="78"/>
    </location>
</feature>
<evidence type="ECO:0000256" key="1">
    <source>
        <dbReference type="SAM" id="MobiDB-lite"/>
    </source>
</evidence>
<name>A0A4Q9N7V5_9APHY</name>
<dbReference type="EMBL" id="ML143386">
    <property type="protein sequence ID" value="TBU35452.1"/>
    <property type="molecule type" value="Genomic_DNA"/>
</dbReference>